<feature type="compositionally biased region" description="Low complexity" evidence="1">
    <location>
        <begin position="51"/>
        <end position="63"/>
    </location>
</feature>
<feature type="compositionally biased region" description="Polar residues" evidence="1">
    <location>
        <begin position="102"/>
        <end position="126"/>
    </location>
</feature>
<evidence type="ECO:0000256" key="1">
    <source>
        <dbReference type="SAM" id="MobiDB-lite"/>
    </source>
</evidence>
<proteinExistence type="predicted"/>
<dbReference type="OrthoDB" id="5090202at2759"/>
<feature type="region of interest" description="Disordered" evidence="1">
    <location>
        <begin position="1"/>
        <end position="171"/>
    </location>
</feature>
<reference evidence="2" key="1">
    <citation type="journal article" date="2021" name="Nat. Commun.">
        <title>Genetic determinants of endophytism in the Arabidopsis root mycobiome.</title>
        <authorList>
            <person name="Mesny F."/>
            <person name="Miyauchi S."/>
            <person name="Thiergart T."/>
            <person name="Pickel B."/>
            <person name="Atanasova L."/>
            <person name="Karlsson M."/>
            <person name="Huettel B."/>
            <person name="Barry K.W."/>
            <person name="Haridas S."/>
            <person name="Chen C."/>
            <person name="Bauer D."/>
            <person name="Andreopoulos W."/>
            <person name="Pangilinan J."/>
            <person name="LaButti K."/>
            <person name="Riley R."/>
            <person name="Lipzen A."/>
            <person name="Clum A."/>
            <person name="Drula E."/>
            <person name="Henrissat B."/>
            <person name="Kohler A."/>
            <person name="Grigoriev I.V."/>
            <person name="Martin F.M."/>
            <person name="Hacquard S."/>
        </authorList>
    </citation>
    <scope>NUCLEOTIDE SEQUENCE</scope>
    <source>
        <strain evidence="2">MPI-CAGE-AT-0147</strain>
    </source>
</reference>
<dbReference type="Proteomes" id="UP000738349">
    <property type="component" value="Unassembled WGS sequence"/>
</dbReference>
<feature type="region of interest" description="Disordered" evidence="1">
    <location>
        <begin position="379"/>
        <end position="453"/>
    </location>
</feature>
<dbReference type="AlphaFoldDB" id="A0A9P9JCE9"/>
<gene>
    <name evidence="2" type="ORF">EDB81DRAFT_784638</name>
</gene>
<feature type="compositionally biased region" description="Polar residues" evidence="1">
    <location>
        <begin position="8"/>
        <end position="19"/>
    </location>
</feature>
<feature type="compositionally biased region" description="Polar residues" evidence="1">
    <location>
        <begin position="433"/>
        <end position="446"/>
    </location>
</feature>
<feature type="compositionally biased region" description="Low complexity" evidence="1">
    <location>
        <begin position="82"/>
        <end position="99"/>
    </location>
</feature>
<sequence>MGARRQRNPFSNPIDNHPQSPLRFEIGESNEMDLPLHPYGPVPQTRGAAQSLLGGSDDSSMDSVPLERAESLQVRRSGNRGLGSSRRLPLRAPERLLAADSGSHQSRLNNNYSIVGGSTNGSSSHLPDSVLELSSRPPFQSPFPGQSHLAVPSTDSFPNRSGPSNGTVVRQQPPESAMLDKLDAPLNGPSPQERPYPTLRVSSSHSQQYSRHALRPSAQIFAVPSMPWIFDGKVIRINIKFRGGREYPCLAKCCLGRQHSLADIRIVEDMPLKPHPVPPQRRRNQTTEKVPRFFCFFHVAEVENIGRVNRQLVIQFGRLSDPRVSIELGFEALAQLGCIPATGFSRDTHMHVAAPGSAPTCMETSVETKATTSLHPWSVSSDIASSSTPASAPASALAGSSNMGSSDDCKLEPMTPHSVSGTSSSGVGFGAPASTSRPYPSSSTWMEQFPHDG</sequence>
<evidence type="ECO:0000313" key="3">
    <source>
        <dbReference type="Proteomes" id="UP000738349"/>
    </source>
</evidence>
<feature type="compositionally biased region" description="Polar residues" evidence="1">
    <location>
        <begin position="153"/>
        <end position="171"/>
    </location>
</feature>
<evidence type="ECO:0000313" key="2">
    <source>
        <dbReference type="EMBL" id="KAH7161394.1"/>
    </source>
</evidence>
<keyword evidence="3" id="KW-1185">Reference proteome</keyword>
<dbReference type="EMBL" id="JAGMUV010000004">
    <property type="protein sequence ID" value="KAH7161394.1"/>
    <property type="molecule type" value="Genomic_DNA"/>
</dbReference>
<organism evidence="2 3">
    <name type="scientific">Dactylonectria macrodidyma</name>
    <dbReference type="NCBI Taxonomy" id="307937"/>
    <lineage>
        <taxon>Eukaryota</taxon>
        <taxon>Fungi</taxon>
        <taxon>Dikarya</taxon>
        <taxon>Ascomycota</taxon>
        <taxon>Pezizomycotina</taxon>
        <taxon>Sordariomycetes</taxon>
        <taxon>Hypocreomycetidae</taxon>
        <taxon>Hypocreales</taxon>
        <taxon>Nectriaceae</taxon>
        <taxon>Dactylonectria</taxon>
    </lineage>
</organism>
<feature type="region of interest" description="Disordered" evidence="1">
    <location>
        <begin position="179"/>
        <end position="198"/>
    </location>
</feature>
<feature type="compositionally biased region" description="Low complexity" evidence="1">
    <location>
        <begin position="379"/>
        <end position="401"/>
    </location>
</feature>
<name>A0A9P9JCE9_9HYPO</name>
<protein>
    <submittedName>
        <fullName evidence="2">Uncharacterized protein</fullName>
    </submittedName>
</protein>
<accession>A0A9P9JCE9</accession>
<comment type="caution">
    <text evidence="2">The sequence shown here is derived from an EMBL/GenBank/DDBJ whole genome shotgun (WGS) entry which is preliminary data.</text>
</comment>